<keyword evidence="1" id="KW-1133">Transmembrane helix</keyword>
<keyword evidence="1" id="KW-0472">Membrane</keyword>
<accession>A0A8S9JDR8</accession>
<keyword evidence="1" id="KW-0812">Transmembrane</keyword>
<name>A0A8S9JDR8_BRACR</name>
<proteinExistence type="predicted"/>
<gene>
    <name evidence="2" type="ORF">F2Q68_00001957</name>
</gene>
<feature type="transmembrane region" description="Helical" evidence="1">
    <location>
        <begin position="6"/>
        <end position="26"/>
    </location>
</feature>
<evidence type="ECO:0000313" key="2">
    <source>
        <dbReference type="EMBL" id="KAF2579506.1"/>
    </source>
</evidence>
<organism evidence="2 3">
    <name type="scientific">Brassica cretica</name>
    <name type="common">Mustard</name>
    <dbReference type="NCBI Taxonomy" id="69181"/>
    <lineage>
        <taxon>Eukaryota</taxon>
        <taxon>Viridiplantae</taxon>
        <taxon>Streptophyta</taxon>
        <taxon>Embryophyta</taxon>
        <taxon>Tracheophyta</taxon>
        <taxon>Spermatophyta</taxon>
        <taxon>Magnoliopsida</taxon>
        <taxon>eudicotyledons</taxon>
        <taxon>Gunneridae</taxon>
        <taxon>Pentapetalae</taxon>
        <taxon>rosids</taxon>
        <taxon>malvids</taxon>
        <taxon>Brassicales</taxon>
        <taxon>Brassicaceae</taxon>
        <taxon>Brassiceae</taxon>
        <taxon>Brassica</taxon>
    </lineage>
</organism>
<reference evidence="2" key="1">
    <citation type="submission" date="2019-12" db="EMBL/GenBank/DDBJ databases">
        <title>Genome sequencing and annotation of Brassica cretica.</title>
        <authorList>
            <person name="Studholme D.J."/>
            <person name="Sarris P.F."/>
        </authorList>
    </citation>
    <scope>NUCLEOTIDE SEQUENCE</scope>
    <source>
        <strain evidence="2">PFS-001/15</strain>
        <tissue evidence="2">Leaf</tissue>
    </source>
</reference>
<evidence type="ECO:0000313" key="3">
    <source>
        <dbReference type="Proteomes" id="UP000712281"/>
    </source>
</evidence>
<sequence>MYLFSSSAAVVWLLISIMCYLIIFISKLTYGSIDSKNTAKGLWFATSRRGGDDHRLLQPLGLLTFSDQPQTSVNLVGESGIESEKSCVVN</sequence>
<dbReference type="Proteomes" id="UP000712281">
    <property type="component" value="Unassembled WGS sequence"/>
</dbReference>
<evidence type="ECO:0000256" key="1">
    <source>
        <dbReference type="SAM" id="Phobius"/>
    </source>
</evidence>
<dbReference type="EMBL" id="QGKW02001660">
    <property type="protein sequence ID" value="KAF2579506.1"/>
    <property type="molecule type" value="Genomic_DNA"/>
</dbReference>
<dbReference type="AlphaFoldDB" id="A0A8S9JDR8"/>
<protein>
    <submittedName>
        <fullName evidence="2">Uncharacterized protein</fullName>
    </submittedName>
</protein>
<comment type="caution">
    <text evidence="2">The sequence shown here is derived from an EMBL/GenBank/DDBJ whole genome shotgun (WGS) entry which is preliminary data.</text>
</comment>